<reference evidence="6 7" key="1">
    <citation type="submission" date="2019-11" db="EMBL/GenBank/DDBJ databases">
        <authorList>
            <person name="Cho J.-C."/>
        </authorList>
    </citation>
    <scope>NUCLEOTIDE SEQUENCE [LARGE SCALE GENOMIC DNA]</scope>
    <source>
        <strain evidence="5 6">JH1073</strain>
        <strain evidence="4 7">JH702</strain>
    </source>
</reference>
<dbReference type="PANTHER" id="PTHR43764:SF1">
    <property type="entry name" value="MOLYBDOPTERIN MOLYBDOTRANSFERASE"/>
    <property type="match status" value="1"/>
</dbReference>
<dbReference type="CDD" id="cd00886">
    <property type="entry name" value="MogA_MoaB"/>
    <property type="match status" value="1"/>
</dbReference>
<dbReference type="EMBL" id="WMBE01000001">
    <property type="protein sequence ID" value="MDG0865519.1"/>
    <property type="molecule type" value="Genomic_DNA"/>
</dbReference>
<organism evidence="5 6">
    <name type="scientific">Candidatus Lucifugimonas marina</name>
    <dbReference type="NCBI Taxonomy" id="3038979"/>
    <lineage>
        <taxon>Bacteria</taxon>
        <taxon>Bacillati</taxon>
        <taxon>Chloroflexota</taxon>
        <taxon>Dehalococcoidia</taxon>
        <taxon>SAR202 cluster</taxon>
        <taxon>Candidatus Lucifugimonadales</taxon>
        <taxon>Candidatus Lucifugimonadaceae</taxon>
        <taxon>Candidatus Lucifugimonas</taxon>
    </lineage>
</organism>
<comment type="pathway">
    <text evidence="1">Cofactor biosynthesis; molybdopterin biosynthesis.</text>
</comment>
<dbReference type="InterPro" id="IPR008284">
    <property type="entry name" value="MoCF_biosynth_CS"/>
</dbReference>
<dbReference type="Proteomes" id="UP001219901">
    <property type="component" value="Chromosome"/>
</dbReference>
<keyword evidence="6" id="KW-1185">Reference proteome</keyword>
<evidence type="ECO:0000313" key="7">
    <source>
        <dbReference type="Proteomes" id="UP001321249"/>
    </source>
</evidence>
<reference evidence="5" key="2">
    <citation type="journal article" date="2023" name="Nat. Commun.">
        <title>Cultivation of marine bacteria of the SAR202 clade.</title>
        <authorList>
            <person name="Lim Y."/>
            <person name="Seo J.H."/>
            <person name="Giovannoni S.J."/>
            <person name="Kang I."/>
            <person name="Cho J.C."/>
        </authorList>
    </citation>
    <scope>NUCLEOTIDE SEQUENCE</scope>
    <source>
        <strain evidence="5">JH1073</strain>
    </source>
</reference>
<protein>
    <submittedName>
        <fullName evidence="5">Molybdenum cofactor biosynthesis protein</fullName>
    </submittedName>
</protein>
<dbReference type="AlphaFoldDB" id="A0AAJ6CWA0"/>
<evidence type="ECO:0000259" key="3">
    <source>
        <dbReference type="SMART" id="SM00852"/>
    </source>
</evidence>
<dbReference type="GO" id="GO:0006777">
    <property type="term" value="P:Mo-molybdopterin cofactor biosynthetic process"/>
    <property type="evidence" value="ECO:0007669"/>
    <property type="project" value="UniProtKB-KW"/>
</dbReference>
<reference evidence="6" key="3">
    <citation type="submission" date="2023-06" db="EMBL/GenBank/DDBJ databases">
        <title>Pangenomics reveal diversification of enzyme families and niche specialization in globally abundant SAR202 bacteria.</title>
        <authorList>
            <person name="Saw J.H.W."/>
        </authorList>
    </citation>
    <scope>NUCLEOTIDE SEQUENCE [LARGE SCALE GENOMIC DNA]</scope>
    <source>
        <strain evidence="6">JH1073</strain>
    </source>
</reference>
<dbReference type="Pfam" id="PF00994">
    <property type="entry name" value="MoCF_biosynth"/>
    <property type="match status" value="1"/>
</dbReference>
<dbReference type="InterPro" id="IPR036425">
    <property type="entry name" value="MoaB/Mog-like_dom_sf"/>
</dbReference>
<dbReference type="InterPro" id="IPR001453">
    <property type="entry name" value="MoaB/Mog_dom"/>
</dbReference>
<dbReference type="PANTHER" id="PTHR43764">
    <property type="entry name" value="MOLYBDENUM COFACTOR BIOSYNTHESIS"/>
    <property type="match status" value="1"/>
</dbReference>
<dbReference type="SUPFAM" id="SSF53218">
    <property type="entry name" value="Molybdenum cofactor biosynthesis proteins"/>
    <property type="match status" value="1"/>
</dbReference>
<feature type="domain" description="MoaB/Mog" evidence="3">
    <location>
        <begin position="5"/>
        <end position="149"/>
    </location>
</feature>
<dbReference type="InterPro" id="IPR051920">
    <property type="entry name" value="MPT_Adenylyltrnsfr/MoaC-Rel"/>
</dbReference>
<dbReference type="EMBL" id="CP046147">
    <property type="protein sequence ID" value="WFG40775.1"/>
    <property type="molecule type" value="Genomic_DNA"/>
</dbReference>
<sequence length="163" mass="17186">MVTYSVLTSSDTGAVGKRVDTSGDAIVEIMDGAGHKLAERVMLRDDFDQLTHQITAWCDAGTVDVVLTTGGTGLSSRDVMPEVTRGLIDLEIPGMAEAMRAESLKVTKMAMISRAVVGARGSTLIINLPGSTGGVRDNLAVVLPVIEHASEVLQDRQSGDHPI</sequence>
<dbReference type="Proteomes" id="UP001321249">
    <property type="component" value="Unassembled WGS sequence"/>
</dbReference>
<evidence type="ECO:0000313" key="5">
    <source>
        <dbReference type="EMBL" id="WFG40775.1"/>
    </source>
</evidence>
<gene>
    <name evidence="4" type="ORF">GKO46_00325</name>
    <name evidence="5" type="ORF">GKO48_08895</name>
</gene>
<proteinExistence type="predicted"/>
<evidence type="ECO:0000256" key="2">
    <source>
        <dbReference type="ARBA" id="ARBA00023150"/>
    </source>
</evidence>
<evidence type="ECO:0000313" key="4">
    <source>
        <dbReference type="EMBL" id="MDG0865519.1"/>
    </source>
</evidence>
<dbReference type="SMART" id="SM00852">
    <property type="entry name" value="MoCF_biosynth"/>
    <property type="match status" value="1"/>
</dbReference>
<name>A0AAJ6CWA0_9CHLR</name>
<keyword evidence="2" id="KW-0501">Molybdenum cofactor biosynthesis</keyword>
<dbReference type="NCBIfam" id="TIGR00177">
    <property type="entry name" value="molyb_syn"/>
    <property type="match status" value="1"/>
</dbReference>
<dbReference type="PROSITE" id="PS01078">
    <property type="entry name" value="MOCF_BIOSYNTHESIS_1"/>
    <property type="match status" value="1"/>
</dbReference>
<accession>A0AAJ6CWA0</accession>
<evidence type="ECO:0000256" key="1">
    <source>
        <dbReference type="ARBA" id="ARBA00005046"/>
    </source>
</evidence>
<evidence type="ECO:0000313" key="6">
    <source>
        <dbReference type="Proteomes" id="UP001219901"/>
    </source>
</evidence>
<dbReference type="Gene3D" id="3.40.980.10">
    <property type="entry name" value="MoaB/Mog-like domain"/>
    <property type="match status" value="1"/>
</dbReference>